<dbReference type="EMBL" id="PGTN01000100">
    <property type="protein sequence ID" value="PJF46746.1"/>
    <property type="molecule type" value="Genomic_DNA"/>
</dbReference>
<proteinExistence type="inferred from homology"/>
<evidence type="ECO:0000256" key="9">
    <source>
        <dbReference type="ARBA" id="ARBA00048693"/>
    </source>
</evidence>
<evidence type="ECO:0000256" key="6">
    <source>
        <dbReference type="ARBA" id="ARBA00022840"/>
    </source>
</evidence>
<comment type="catalytic activity">
    <reaction evidence="9">
        <text>protoporphyrin IX + Mg(2+) + ATP + H2O = Mg-protoporphyrin IX + ADP + phosphate + 3 H(+)</text>
        <dbReference type="Rhea" id="RHEA:13961"/>
        <dbReference type="ChEBI" id="CHEBI:15377"/>
        <dbReference type="ChEBI" id="CHEBI:15378"/>
        <dbReference type="ChEBI" id="CHEBI:18420"/>
        <dbReference type="ChEBI" id="CHEBI:30616"/>
        <dbReference type="ChEBI" id="CHEBI:43474"/>
        <dbReference type="ChEBI" id="CHEBI:57306"/>
        <dbReference type="ChEBI" id="CHEBI:60492"/>
        <dbReference type="ChEBI" id="CHEBI:456216"/>
        <dbReference type="EC" id="6.6.1.1"/>
    </reaction>
</comment>
<evidence type="ECO:0000313" key="14">
    <source>
        <dbReference type="Proteomes" id="UP000230790"/>
    </source>
</evidence>
<evidence type="ECO:0000313" key="13">
    <source>
        <dbReference type="EMBL" id="PJF46746.1"/>
    </source>
</evidence>
<dbReference type="Pfam" id="PF02514">
    <property type="entry name" value="CobN-Mg_chel"/>
    <property type="match status" value="1"/>
</dbReference>
<dbReference type="InterPro" id="IPR011771">
    <property type="entry name" value="BchH"/>
</dbReference>
<dbReference type="GO" id="GO:0016851">
    <property type="term" value="F:magnesium chelatase activity"/>
    <property type="evidence" value="ECO:0007669"/>
    <property type="project" value="UniProtKB-EC"/>
</dbReference>
<reference evidence="13 14" key="1">
    <citation type="submission" date="2017-11" db="EMBL/GenBank/DDBJ databases">
        <title>Evolution of Phototrophy in the Chloroflexi Phylum Driven by Horizontal Gene Transfer.</title>
        <authorList>
            <person name="Ward L.M."/>
            <person name="Hemp J."/>
            <person name="Shih P.M."/>
            <person name="Mcglynn S.E."/>
            <person name="Fischer W."/>
        </authorList>
    </citation>
    <scope>NUCLEOTIDE SEQUENCE [LARGE SCALE GENOMIC DNA]</scope>
    <source>
        <strain evidence="13">JP3_7</strain>
    </source>
</reference>
<feature type="non-terminal residue" evidence="13">
    <location>
        <position position="1"/>
    </location>
</feature>
<feature type="region of interest" description="Disordered" evidence="10">
    <location>
        <begin position="222"/>
        <end position="242"/>
    </location>
</feature>
<keyword evidence="6" id="KW-0067">ATP-binding</keyword>
<comment type="similarity">
    <text evidence="1">Belongs to the Mg-chelatase subunit H family.</text>
</comment>
<feature type="domain" description="Magnesium chelatase subunit H N-terminal" evidence="12">
    <location>
        <begin position="3"/>
        <end position="159"/>
    </location>
</feature>
<dbReference type="GO" id="GO:0015995">
    <property type="term" value="P:chlorophyll biosynthetic process"/>
    <property type="evidence" value="ECO:0007669"/>
    <property type="project" value="UniProtKB-KW"/>
</dbReference>
<evidence type="ECO:0000256" key="3">
    <source>
        <dbReference type="ARBA" id="ARBA00022531"/>
    </source>
</evidence>
<evidence type="ECO:0000256" key="2">
    <source>
        <dbReference type="ARBA" id="ARBA00012825"/>
    </source>
</evidence>
<gene>
    <name evidence="13" type="primary">bchH</name>
    <name evidence="13" type="ORF">CUN48_12205</name>
</gene>
<name>A0A2M8QAB3_9CHLR</name>
<comment type="caution">
    <text evidence="13">The sequence shown here is derived from an EMBL/GenBank/DDBJ whole genome shotgun (WGS) entry which is preliminary data.</text>
</comment>
<dbReference type="CDD" id="cd10150">
    <property type="entry name" value="CobN_like"/>
    <property type="match status" value="1"/>
</dbReference>
<evidence type="ECO:0000259" key="12">
    <source>
        <dbReference type="Pfam" id="PF11965"/>
    </source>
</evidence>
<keyword evidence="4" id="KW-0436">Ligase</keyword>
<evidence type="ECO:0000256" key="7">
    <source>
        <dbReference type="ARBA" id="ARBA00023171"/>
    </source>
</evidence>
<dbReference type="EC" id="6.6.1.1" evidence="2"/>
<dbReference type="GO" id="GO:0005524">
    <property type="term" value="F:ATP binding"/>
    <property type="evidence" value="ECO:0007669"/>
    <property type="project" value="UniProtKB-KW"/>
</dbReference>
<dbReference type="PANTHER" id="PTHR44119:SF1">
    <property type="entry name" value="MAGNESIUM-CHELATASE SUBUNIT CHLH, CHLOROPLASTIC"/>
    <property type="match status" value="1"/>
</dbReference>
<keyword evidence="7" id="KW-0149">Chlorophyll biosynthesis</keyword>
<keyword evidence="3" id="KW-0602">Photosynthesis</keyword>
<organism evidence="13 14">
    <name type="scientific">Candidatus Thermofonsia Clade 3 bacterium</name>
    <dbReference type="NCBI Taxonomy" id="2364212"/>
    <lineage>
        <taxon>Bacteria</taxon>
        <taxon>Bacillati</taxon>
        <taxon>Chloroflexota</taxon>
        <taxon>Candidatus Thermofontia</taxon>
        <taxon>Candidatus Thermofonsia Clade 3</taxon>
    </lineage>
</organism>
<evidence type="ECO:0000259" key="11">
    <source>
        <dbReference type="Pfam" id="PF02514"/>
    </source>
</evidence>
<dbReference type="InterPro" id="IPR022571">
    <property type="entry name" value="Mg_chelatase_H_N"/>
</dbReference>
<evidence type="ECO:0000256" key="5">
    <source>
        <dbReference type="ARBA" id="ARBA00022741"/>
    </source>
</evidence>
<dbReference type="NCBIfam" id="TIGR02025">
    <property type="entry name" value="BchH"/>
    <property type="match status" value="1"/>
</dbReference>
<accession>A0A2M8QAB3</accession>
<dbReference type="GO" id="GO:0015979">
    <property type="term" value="P:photosynthesis"/>
    <property type="evidence" value="ECO:0007669"/>
    <property type="project" value="UniProtKB-KW"/>
</dbReference>
<dbReference type="PANTHER" id="PTHR44119">
    <property type="entry name" value="MAGNESIUM-CHELATASE SUBUNIT CHLH, CHLOROPLASTIC"/>
    <property type="match status" value="1"/>
</dbReference>
<evidence type="ECO:0000256" key="10">
    <source>
        <dbReference type="SAM" id="MobiDB-lite"/>
    </source>
</evidence>
<comment type="pathway">
    <text evidence="8">Porphyrin-containing compound metabolism.</text>
</comment>
<feature type="domain" description="CobN/magnesium chelatase" evidence="11">
    <location>
        <begin position="164"/>
        <end position="1272"/>
    </location>
</feature>
<sequence>PNIVAIVGLEHFNKGVWDEVKADLAGEANLVQFTEWELESRSPEAARTIRDADCLFVSMINFKEQADWLRAQVEQSRASVVFAYESMPEVMALNRVGDYVVAGKSGGKGGMPEPVKKIARMLVHGRDEDTLYGYTKLMKLMQTMMRFMPAKARDFKNWMQVNIYWNQPLAVNVSSMFKFILREYFNRPIAVPPVVEVPMMGLYHPDAPRFFKDIKAYRDWRKRRDKATGRPGDQGTGRQGEREIRRSLTIHHQSSVTDHQPAVALLFFRKHLMQDRGYIDEMIRAMEGAGLDVLPIFVAGVEGHVVVRDWLTHERVDALVSTIGFALVGGPAGSTLPGAHRDAAVEILARLDAPYIVAQPLYVQDFVSWQKIGVGPMQAAATYALPEMDGAVNPVILGAINNGRFQTAPDRLQRLTALVHRWATLRHTPNRDKRIAFIVYDYPPGLGKKATAALLDVPRSLLNILRRLQAEGYDVGQLPETPEALLQQLEAATTPRADGLAVTQEQFKQWTTPRERERVEERWGPWPGDIAPAGRDAVFIGGLRLGNIYIGVQPRFGVTGDPMRLLFDKENTPHHQYLAFYRWISRGFGAHALVHVGMHGSAEWMPGLQLGMTRSCWPDALLGELPQLYLYPMNNPSEANIAKRRGYAVMVSHAVPPMARAGLYKELAALKDMLQDYRERQIERRGQTEEALEETVLNKVALANLDADCPRLQGEPFSDYAARLYVYLRDLEQRLITTSLHVFGEAAPTESQIVTVTEALKVRGGHRALADVMLRETLGDVAPATSYAELAALARRGDPEALRARERVDEACRAFVERAVFRGESPASALHQATHNGTSIAADDAEALMEIAQVGRAMARMLGDNRAELEAVVRGLDGRYIPPAPGGDLIRDGLSVLPTGRNIHAIDPWRIPSELAYARGAKIAEALLEKHLAENAGQYPETIAQVLWGLDTIKTKGEAIGTVLRLIGARPHHDGQGKISHYELIPLEELGRPRIDVLMNLSPIFRDTFELLMDHLDRLVKDAARADEPVEMNFIKKHVEAAMRDGMTFEQATARLFTQPPGQYGTYVDDMVEDSAWQSQDDLDQLFVRRNAYAYGGGRNGQHAPEVLQRMLSTVGRVVQEIDSVEFGVADIDHYFSSSGALHLAVRKRSRAPVKLNYIESYTAETRIDDLDRVLRAEYRTKLLNPRWYEGMLHHGHSGAAEISNRFTYLLGWDAVSGCVDDWIYTDAAKTYALDPVMRERLTQANPQAMRNIVGRLLEASGRGLWKADDDTVEQLKALYADLEDRLEGVTHR</sequence>
<evidence type="ECO:0000256" key="8">
    <source>
        <dbReference type="ARBA" id="ARBA00023444"/>
    </source>
</evidence>
<evidence type="ECO:0000256" key="4">
    <source>
        <dbReference type="ARBA" id="ARBA00022598"/>
    </source>
</evidence>
<dbReference type="Proteomes" id="UP000230790">
    <property type="component" value="Unassembled WGS sequence"/>
</dbReference>
<evidence type="ECO:0000256" key="1">
    <source>
        <dbReference type="ARBA" id="ARBA00010851"/>
    </source>
</evidence>
<dbReference type="Pfam" id="PF11965">
    <property type="entry name" value="DUF3479"/>
    <property type="match status" value="1"/>
</dbReference>
<dbReference type="InterPro" id="IPR003672">
    <property type="entry name" value="CobN/Mg_chltase"/>
</dbReference>
<protein>
    <recommendedName>
        <fullName evidence="2">magnesium chelatase</fullName>
        <ecNumber evidence="2">6.6.1.1</ecNumber>
    </recommendedName>
</protein>
<keyword evidence="5" id="KW-0547">Nucleotide-binding</keyword>